<feature type="domain" description="NAF" evidence="1">
    <location>
        <begin position="49"/>
        <end position="74"/>
    </location>
</feature>
<dbReference type="Pfam" id="PF03822">
    <property type="entry name" value="NAF"/>
    <property type="match status" value="1"/>
</dbReference>
<comment type="caution">
    <text evidence="2">The sequence shown here is derived from an EMBL/GenBank/DDBJ whole genome shotgun (WGS) entry which is preliminary data.</text>
</comment>
<proteinExistence type="predicted"/>
<accession>A0AAD5IJQ1</accession>
<dbReference type="InterPro" id="IPR018451">
    <property type="entry name" value="NAF/FISL_domain"/>
</dbReference>
<evidence type="ECO:0000313" key="3">
    <source>
        <dbReference type="Proteomes" id="UP001064489"/>
    </source>
</evidence>
<dbReference type="GO" id="GO:0007165">
    <property type="term" value="P:signal transduction"/>
    <property type="evidence" value="ECO:0007669"/>
    <property type="project" value="InterPro"/>
</dbReference>
<organism evidence="2 3">
    <name type="scientific">Acer negundo</name>
    <name type="common">Box elder</name>
    <dbReference type="NCBI Taxonomy" id="4023"/>
    <lineage>
        <taxon>Eukaryota</taxon>
        <taxon>Viridiplantae</taxon>
        <taxon>Streptophyta</taxon>
        <taxon>Embryophyta</taxon>
        <taxon>Tracheophyta</taxon>
        <taxon>Spermatophyta</taxon>
        <taxon>Magnoliopsida</taxon>
        <taxon>eudicotyledons</taxon>
        <taxon>Gunneridae</taxon>
        <taxon>Pentapetalae</taxon>
        <taxon>rosids</taxon>
        <taxon>malvids</taxon>
        <taxon>Sapindales</taxon>
        <taxon>Sapindaceae</taxon>
        <taxon>Hippocastanoideae</taxon>
        <taxon>Acereae</taxon>
        <taxon>Acer</taxon>
    </lineage>
</organism>
<evidence type="ECO:0000259" key="1">
    <source>
        <dbReference type="PROSITE" id="PS50816"/>
    </source>
</evidence>
<evidence type="ECO:0000313" key="2">
    <source>
        <dbReference type="EMBL" id="KAI9165672.1"/>
    </source>
</evidence>
<dbReference type="Proteomes" id="UP001064489">
    <property type="component" value="Chromosome 10"/>
</dbReference>
<dbReference type="PROSITE" id="PS50816">
    <property type="entry name" value="NAF"/>
    <property type="match status" value="1"/>
</dbReference>
<reference evidence="2" key="2">
    <citation type="submission" date="2023-02" db="EMBL/GenBank/DDBJ databases">
        <authorList>
            <person name="Swenson N.G."/>
            <person name="Wegrzyn J.L."/>
            <person name="Mcevoy S.L."/>
        </authorList>
    </citation>
    <scope>NUCLEOTIDE SEQUENCE</scope>
    <source>
        <strain evidence="2">91603</strain>
        <tissue evidence="2">Leaf</tissue>
    </source>
</reference>
<reference evidence="2" key="1">
    <citation type="journal article" date="2022" name="Plant J.">
        <title>Strategies of tolerance reflected in two North American maple genomes.</title>
        <authorList>
            <person name="McEvoy S.L."/>
            <person name="Sezen U.U."/>
            <person name="Trouern-Trend A."/>
            <person name="McMahon S.M."/>
            <person name="Schaberg P.G."/>
            <person name="Yang J."/>
            <person name="Wegrzyn J.L."/>
            <person name="Swenson N.G."/>
        </authorList>
    </citation>
    <scope>NUCLEOTIDE SEQUENCE</scope>
    <source>
        <strain evidence="2">91603</strain>
    </source>
</reference>
<gene>
    <name evidence="2" type="ORF">LWI28_018514</name>
</gene>
<name>A0AAD5IJQ1_ACENE</name>
<dbReference type="EMBL" id="JAJSOW010000105">
    <property type="protein sequence ID" value="KAI9165672.1"/>
    <property type="molecule type" value="Genomic_DNA"/>
</dbReference>
<protein>
    <recommendedName>
        <fullName evidence="1">NAF domain-containing protein</fullName>
    </recommendedName>
</protein>
<dbReference type="AlphaFoldDB" id="A0AAD5IJQ1"/>
<dbReference type="Gene3D" id="3.30.310.80">
    <property type="entry name" value="Kinase associated domain 1, KA1"/>
    <property type="match status" value="1"/>
</dbReference>
<keyword evidence="3" id="KW-1185">Reference proteome</keyword>
<sequence>MIKRITFSGIMKNPWFRKGFDREYSRVISGEKVDKKNGEVELVRSKSLSNPPFYNAFKFISSMSSRLDLSSLFESKRKSYSMFTSKFSASDIMGNLATMAKKLNFGVSSAKEFWWDVKYIALLTHIILLRL</sequence>
<dbReference type="InterPro" id="IPR004041">
    <property type="entry name" value="NAF_dom"/>
</dbReference>